<accession>A0A0K9PY37</accession>
<gene>
    <name evidence="2" type="ORF">ZOSMA_153G00120</name>
</gene>
<keyword evidence="3" id="KW-1185">Reference proteome</keyword>
<evidence type="ECO:0008006" key="4">
    <source>
        <dbReference type="Google" id="ProtNLM"/>
    </source>
</evidence>
<proteinExistence type="predicted"/>
<comment type="caution">
    <text evidence="2">The sequence shown here is derived from an EMBL/GenBank/DDBJ whole genome shotgun (WGS) entry which is preliminary data.</text>
</comment>
<feature type="region of interest" description="Disordered" evidence="1">
    <location>
        <begin position="332"/>
        <end position="354"/>
    </location>
</feature>
<dbReference type="Pfam" id="PF05142">
    <property type="entry name" value="DUF702"/>
    <property type="match status" value="1"/>
</dbReference>
<dbReference type="OMA" id="YSFPKLW"/>
<evidence type="ECO:0000313" key="2">
    <source>
        <dbReference type="EMBL" id="KMZ73120.1"/>
    </source>
</evidence>
<organism evidence="2 3">
    <name type="scientific">Zostera marina</name>
    <name type="common">Eelgrass</name>
    <dbReference type="NCBI Taxonomy" id="29655"/>
    <lineage>
        <taxon>Eukaryota</taxon>
        <taxon>Viridiplantae</taxon>
        <taxon>Streptophyta</taxon>
        <taxon>Embryophyta</taxon>
        <taxon>Tracheophyta</taxon>
        <taxon>Spermatophyta</taxon>
        <taxon>Magnoliopsida</taxon>
        <taxon>Liliopsida</taxon>
        <taxon>Zosteraceae</taxon>
        <taxon>Zostera</taxon>
    </lineage>
</organism>
<evidence type="ECO:0000313" key="3">
    <source>
        <dbReference type="Proteomes" id="UP000036987"/>
    </source>
</evidence>
<dbReference type="EMBL" id="LFYR01000601">
    <property type="protein sequence ID" value="KMZ73120.1"/>
    <property type="molecule type" value="Genomic_DNA"/>
</dbReference>
<dbReference type="OrthoDB" id="1915989at2759"/>
<dbReference type="Proteomes" id="UP000036987">
    <property type="component" value="Unassembled WGS sequence"/>
</dbReference>
<dbReference type="AlphaFoldDB" id="A0A0K9PY37"/>
<dbReference type="PANTHER" id="PTHR35696">
    <property type="entry name" value="ELECTRON CARRIER/IRON ION-BINDING PROTEIN"/>
    <property type="match status" value="1"/>
</dbReference>
<sequence length="390" mass="43073">MASGSSPAISEKSGISGGGFGSTASPVSSARIITAQRSDIMDPPKQNQRGLNKPKCIQCGNIARARCPFQSCKGCCVKAENPCHIHVLKQPQSILPDKLASSPASTLSEQPSTITSSAGAALRLSSLRQLSNTFASTLRTKKPLSRKDAININKWRFSKLKEHIEGDIEIENEAFDRYMQNINLLKETFIPNKTVDDDDIILPDGTPEQSTSVEFKRNVGAIKARLQSKVEIKKSFREKIQGIVDQGLKDLQRSDGIVDNEDNNDIAYDDDLCSLRDPKKKKIIGTRIDRTAAIDDLFDKLSKARTEEELNSCLGIKLRLFNQDIKKNNRSTISMDEEKVEDAPEAQSSHSTTATTSSATFHYFCTRLVDQDTLRNIEAQCSSHNGIIQL</sequence>
<evidence type="ECO:0000256" key="1">
    <source>
        <dbReference type="SAM" id="MobiDB-lite"/>
    </source>
</evidence>
<name>A0A0K9PY37_ZOSMR</name>
<dbReference type="PANTHER" id="PTHR35696:SF1">
    <property type="entry name" value="ELECTRON CARRIER_IRON ION-BINDING PROTEIN"/>
    <property type="match status" value="1"/>
</dbReference>
<protein>
    <recommendedName>
        <fullName evidence="4">Electron carrier/ iron ion binding protein</fullName>
    </recommendedName>
</protein>
<feature type="region of interest" description="Disordered" evidence="1">
    <location>
        <begin position="1"/>
        <end position="26"/>
    </location>
</feature>
<reference evidence="3" key="1">
    <citation type="journal article" date="2016" name="Nature">
        <title>The genome of the seagrass Zostera marina reveals angiosperm adaptation to the sea.</title>
        <authorList>
            <person name="Olsen J.L."/>
            <person name="Rouze P."/>
            <person name="Verhelst B."/>
            <person name="Lin Y.-C."/>
            <person name="Bayer T."/>
            <person name="Collen J."/>
            <person name="Dattolo E."/>
            <person name="De Paoli E."/>
            <person name="Dittami S."/>
            <person name="Maumus F."/>
            <person name="Michel G."/>
            <person name="Kersting A."/>
            <person name="Lauritano C."/>
            <person name="Lohaus R."/>
            <person name="Toepel M."/>
            <person name="Tonon T."/>
            <person name="Vanneste K."/>
            <person name="Amirebrahimi M."/>
            <person name="Brakel J."/>
            <person name="Bostroem C."/>
            <person name="Chovatia M."/>
            <person name="Grimwood J."/>
            <person name="Jenkins J.W."/>
            <person name="Jueterbock A."/>
            <person name="Mraz A."/>
            <person name="Stam W.T."/>
            <person name="Tice H."/>
            <person name="Bornberg-Bauer E."/>
            <person name="Green P.J."/>
            <person name="Pearson G.A."/>
            <person name="Procaccini G."/>
            <person name="Duarte C.M."/>
            <person name="Schmutz J."/>
            <person name="Reusch T.B.H."/>
            <person name="Van de Peer Y."/>
        </authorList>
    </citation>
    <scope>NUCLEOTIDE SEQUENCE [LARGE SCALE GENOMIC DNA]</scope>
    <source>
        <strain evidence="3">cv. Finnish</strain>
    </source>
</reference>